<gene>
    <name evidence="1" type="ORF">BITS_0719</name>
</gene>
<dbReference type="eggNOG" id="ENOG5031JNZ">
    <property type="taxonomic scope" value="Bacteria"/>
</dbReference>
<dbReference type="EMBL" id="JGZU01000004">
    <property type="protein sequence ID" value="KFJ07470.1"/>
    <property type="molecule type" value="Genomic_DNA"/>
</dbReference>
<proteinExistence type="predicted"/>
<sequence length="167" mass="18603">MRHLNDVGALQALDDSSAYLSESASTLYGRGTIASSMMPFGTAACAMTAAWVWLGGEFPRTLDILSSSHFRTPVHGRRIKVFNRILPNTQITSIGDLRITTPVRTACDIALLNETDLMHEYATETVRALMEEYGFTPTACLGIIDDNKYCRNSPQARQFFATVQQWY</sequence>
<reference evidence="1 2" key="1">
    <citation type="submission" date="2014-03" db="EMBL/GenBank/DDBJ databases">
        <title>Genomics of Bifidobacteria.</title>
        <authorList>
            <person name="Ventura M."/>
            <person name="Milani C."/>
            <person name="Lugli G.A."/>
        </authorList>
    </citation>
    <scope>NUCLEOTIDE SEQUENCE [LARGE SCALE GENOMIC DNA]</scope>
    <source>
        <strain evidence="1 2">JCM 13495</strain>
    </source>
</reference>
<accession>A0A087EI69</accession>
<evidence type="ECO:0000313" key="1">
    <source>
        <dbReference type="EMBL" id="KFJ07470.1"/>
    </source>
</evidence>
<keyword evidence="2" id="KW-1185">Reference proteome</keyword>
<comment type="caution">
    <text evidence="1">The sequence shown here is derived from an EMBL/GenBank/DDBJ whole genome shotgun (WGS) entry which is preliminary data.</text>
</comment>
<evidence type="ECO:0000313" key="2">
    <source>
        <dbReference type="Proteomes" id="UP000029080"/>
    </source>
</evidence>
<name>A0A087EI69_9BIFI</name>
<dbReference type="Proteomes" id="UP000029080">
    <property type="component" value="Unassembled WGS sequence"/>
</dbReference>
<protein>
    <submittedName>
        <fullName evidence="1">Uncharacterized protein</fullName>
    </submittedName>
</protein>
<organism evidence="1 2">
    <name type="scientific">Bifidobacterium tsurumiense</name>
    <dbReference type="NCBI Taxonomy" id="356829"/>
    <lineage>
        <taxon>Bacteria</taxon>
        <taxon>Bacillati</taxon>
        <taxon>Actinomycetota</taxon>
        <taxon>Actinomycetes</taxon>
        <taxon>Bifidobacteriales</taxon>
        <taxon>Bifidobacteriaceae</taxon>
        <taxon>Bifidobacterium</taxon>
    </lineage>
</organism>
<dbReference type="AlphaFoldDB" id="A0A087EI69"/>